<keyword evidence="3" id="KW-1185">Reference proteome</keyword>
<reference evidence="2 3" key="1">
    <citation type="submission" date="2017-12" db="EMBL/GenBank/DDBJ databases">
        <title>The draft genome sequence of Brumimicrobium saltpan LHR20.</title>
        <authorList>
            <person name="Do Z.-J."/>
            <person name="Luo H.-R."/>
        </authorList>
    </citation>
    <scope>NUCLEOTIDE SEQUENCE [LARGE SCALE GENOMIC DNA]</scope>
    <source>
        <strain evidence="2 3">LHR20</strain>
    </source>
</reference>
<proteinExistence type="predicted"/>
<dbReference type="Pfam" id="PF09834">
    <property type="entry name" value="DUF2061"/>
    <property type="match status" value="1"/>
</dbReference>
<dbReference type="RefSeq" id="WP_101335675.1">
    <property type="nucleotide sequence ID" value="NZ_PJNI01000022.1"/>
</dbReference>
<sequence length="84" mass="9792">MIIDQVYNRIKAEKSVPIKKEKHGRSVIKAISWRILGTLDTILISWLISGELTIAFSIGTFELLTKTLLYYFHERLWNGIKWGK</sequence>
<name>A0A2I0QZ64_9FLAO</name>
<dbReference type="EMBL" id="PJNI01000022">
    <property type="protein sequence ID" value="PKR79624.1"/>
    <property type="molecule type" value="Genomic_DNA"/>
</dbReference>
<feature type="domain" description="DUF2061" evidence="1">
    <location>
        <begin position="27"/>
        <end position="78"/>
    </location>
</feature>
<dbReference type="InterPro" id="IPR018638">
    <property type="entry name" value="DUF2061_membrane"/>
</dbReference>
<protein>
    <recommendedName>
        <fullName evidence="1">DUF2061 domain-containing protein</fullName>
    </recommendedName>
</protein>
<gene>
    <name evidence="2" type="ORF">CW751_14120</name>
</gene>
<dbReference type="AlphaFoldDB" id="A0A2I0QZ64"/>
<organism evidence="2 3">
    <name type="scientific">Brumimicrobium salinarum</name>
    <dbReference type="NCBI Taxonomy" id="2058658"/>
    <lineage>
        <taxon>Bacteria</taxon>
        <taxon>Pseudomonadati</taxon>
        <taxon>Bacteroidota</taxon>
        <taxon>Flavobacteriia</taxon>
        <taxon>Flavobacteriales</taxon>
        <taxon>Crocinitomicaceae</taxon>
        <taxon>Brumimicrobium</taxon>
    </lineage>
</organism>
<accession>A0A2I0QZ64</accession>
<evidence type="ECO:0000313" key="2">
    <source>
        <dbReference type="EMBL" id="PKR79624.1"/>
    </source>
</evidence>
<comment type="caution">
    <text evidence="2">The sequence shown here is derived from an EMBL/GenBank/DDBJ whole genome shotgun (WGS) entry which is preliminary data.</text>
</comment>
<dbReference type="Proteomes" id="UP000236654">
    <property type="component" value="Unassembled WGS sequence"/>
</dbReference>
<evidence type="ECO:0000313" key="3">
    <source>
        <dbReference type="Proteomes" id="UP000236654"/>
    </source>
</evidence>
<evidence type="ECO:0000259" key="1">
    <source>
        <dbReference type="Pfam" id="PF09834"/>
    </source>
</evidence>
<dbReference type="OrthoDB" id="197461at2"/>